<accession>A0AAV7MQ99</accession>
<name>A0AAV7MQ99_PLEWA</name>
<dbReference type="EMBL" id="JANPWB010000013">
    <property type="protein sequence ID" value="KAJ1104644.1"/>
    <property type="molecule type" value="Genomic_DNA"/>
</dbReference>
<gene>
    <name evidence="1" type="ORF">NDU88_002054</name>
</gene>
<comment type="caution">
    <text evidence="1">The sequence shown here is derived from an EMBL/GenBank/DDBJ whole genome shotgun (WGS) entry which is preliminary data.</text>
</comment>
<dbReference type="Proteomes" id="UP001066276">
    <property type="component" value="Chromosome 9"/>
</dbReference>
<organism evidence="1 2">
    <name type="scientific">Pleurodeles waltl</name>
    <name type="common">Iberian ribbed newt</name>
    <dbReference type="NCBI Taxonomy" id="8319"/>
    <lineage>
        <taxon>Eukaryota</taxon>
        <taxon>Metazoa</taxon>
        <taxon>Chordata</taxon>
        <taxon>Craniata</taxon>
        <taxon>Vertebrata</taxon>
        <taxon>Euteleostomi</taxon>
        <taxon>Amphibia</taxon>
        <taxon>Batrachia</taxon>
        <taxon>Caudata</taxon>
        <taxon>Salamandroidea</taxon>
        <taxon>Salamandridae</taxon>
        <taxon>Pleurodelinae</taxon>
        <taxon>Pleurodeles</taxon>
    </lineage>
</organism>
<evidence type="ECO:0000313" key="1">
    <source>
        <dbReference type="EMBL" id="KAJ1104644.1"/>
    </source>
</evidence>
<proteinExistence type="predicted"/>
<reference evidence="1" key="1">
    <citation type="journal article" date="2022" name="bioRxiv">
        <title>Sequencing and chromosome-scale assembly of the giantPleurodeles waltlgenome.</title>
        <authorList>
            <person name="Brown T."/>
            <person name="Elewa A."/>
            <person name="Iarovenko S."/>
            <person name="Subramanian E."/>
            <person name="Araus A.J."/>
            <person name="Petzold A."/>
            <person name="Susuki M."/>
            <person name="Suzuki K.-i.T."/>
            <person name="Hayashi T."/>
            <person name="Toyoda A."/>
            <person name="Oliveira C."/>
            <person name="Osipova E."/>
            <person name="Leigh N.D."/>
            <person name="Simon A."/>
            <person name="Yun M.H."/>
        </authorList>
    </citation>
    <scope>NUCLEOTIDE SEQUENCE</scope>
    <source>
        <strain evidence="1">20211129_DDA</strain>
        <tissue evidence="1">Liver</tissue>
    </source>
</reference>
<dbReference type="AlphaFoldDB" id="A0AAV7MQ99"/>
<sequence>MSFLVCPRYPMEQSIKSSYVMPDTGINILLSGEFRLHYSLWKTGRWKITKYVRNQTTNGYMVAVVRYFSVQSEDIPLASVRPRGRVRIVYVISVMSQTQNEFCSYQDTSFEARRQAASPTRGRSVVGCQDTYVDASGRAASSTRLECRLPGDTPKELHDIPETFCCM</sequence>
<protein>
    <submittedName>
        <fullName evidence="1">Uncharacterized protein</fullName>
    </submittedName>
</protein>
<evidence type="ECO:0000313" key="2">
    <source>
        <dbReference type="Proteomes" id="UP001066276"/>
    </source>
</evidence>
<keyword evidence="2" id="KW-1185">Reference proteome</keyword>